<dbReference type="SUPFAM" id="SSF55729">
    <property type="entry name" value="Acyl-CoA N-acyltransferases (Nat)"/>
    <property type="match status" value="1"/>
</dbReference>
<dbReference type="InterPro" id="IPR000182">
    <property type="entry name" value="GNAT_dom"/>
</dbReference>
<dbReference type="Pfam" id="PF00583">
    <property type="entry name" value="Acetyltransf_1"/>
    <property type="match status" value="1"/>
</dbReference>
<sequence length="143" mass="16316">MNIRLMSVKDYDKVNQLWKSTEGMGMRSLDDSIEGIEKFIKRNSKTNFVAQVENNIVGVILCGHDGRRGYIYHTAVKSDYRGRGIGRALVDNVINALKKEEINKVALVVFSSNDLGNKFWQSLGFSRRSDLIYRNLSINEKNI</sequence>
<dbReference type="Gene3D" id="3.40.630.30">
    <property type="match status" value="1"/>
</dbReference>
<dbReference type="PATRIC" id="fig|476652.3.peg.3820"/>
<dbReference type="PANTHER" id="PTHR45896:SF1">
    <property type="entry name" value="N-ALPHA-ACETYLTRANSFERASE 30"/>
    <property type="match status" value="1"/>
</dbReference>
<dbReference type="InterPro" id="IPR016181">
    <property type="entry name" value="Acyl_CoA_acyltransferase"/>
</dbReference>
<keyword evidence="6" id="KW-1185">Reference proteome</keyword>
<evidence type="ECO:0000256" key="1">
    <source>
        <dbReference type="ARBA" id="ARBA00022679"/>
    </source>
</evidence>
<dbReference type="EMBL" id="LDZY01000014">
    <property type="protein sequence ID" value="KLU64420.1"/>
    <property type="molecule type" value="Genomic_DNA"/>
</dbReference>
<organism evidence="5 6">
    <name type="scientific">Desulfosporosinus acididurans</name>
    <dbReference type="NCBI Taxonomy" id="476652"/>
    <lineage>
        <taxon>Bacteria</taxon>
        <taxon>Bacillati</taxon>
        <taxon>Bacillota</taxon>
        <taxon>Clostridia</taxon>
        <taxon>Eubacteriales</taxon>
        <taxon>Desulfitobacteriaceae</taxon>
        <taxon>Desulfosporosinus</taxon>
    </lineage>
</organism>
<dbReference type="PROSITE" id="PS51186">
    <property type="entry name" value="GNAT"/>
    <property type="match status" value="1"/>
</dbReference>
<dbReference type="EC" id="2.3.1.-" evidence="5"/>
<dbReference type="InterPro" id="IPR017255">
    <property type="entry name" value="AcTrfase_GNAT_prd"/>
</dbReference>
<evidence type="ECO:0000256" key="2">
    <source>
        <dbReference type="ARBA" id="ARBA00023315"/>
    </source>
</evidence>
<accession>A0A0J1FLS8</accession>
<dbReference type="Proteomes" id="UP000036356">
    <property type="component" value="Unassembled WGS sequence"/>
</dbReference>
<dbReference type="CDD" id="cd04301">
    <property type="entry name" value="NAT_SF"/>
    <property type="match status" value="1"/>
</dbReference>
<comment type="caution">
    <text evidence="5">The sequence shown here is derived from an EMBL/GenBank/DDBJ whole genome shotgun (WGS) entry which is preliminary data.</text>
</comment>
<evidence type="ECO:0000313" key="6">
    <source>
        <dbReference type="Proteomes" id="UP000036356"/>
    </source>
</evidence>
<dbReference type="InterPro" id="IPR044542">
    <property type="entry name" value="NAA30-like"/>
</dbReference>
<reference evidence="5 6" key="1">
    <citation type="submission" date="2015-06" db="EMBL/GenBank/DDBJ databases">
        <title>Draft genome of the moderately acidophilic sulfate reducer Candidatus Desulfosporosinus acididurans strain M1.</title>
        <authorList>
            <person name="Poehlein A."/>
            <person name="Petzsch P."/>
            <person name="Johnson B.D."/>
            <person name="Schloemann M."/>
            <person name="Daniel R."/>
            <person name="Muehling M."/>
        </authorList>
    </citation>
    <scope>NUCLEOTIDE SEQUENCE [LARGE SCALE GENOMIC DNA]</scope>
    <source>
        <strain evidence="5 6">M1</strain>
    </source>
</reference>
<keyword evidence="1 5" id="KW-0808">Transferase</keyword>
<dbReference type="STRING" id="476652.DEAC_c36220"/>
<gene>
    <name evidence="5" type="primary">ypeA_2</name>
    <name evidence="5" type="ORF">DEAC_c36220</name>
</gene>
<dbReference type="PANTHER" id="PTHR45896">
    <property type="entry name" value="N-ALPHA-ACETYLTRANSFERASE 30"/>
    <property type="match status" value="1"/>
</dbReference>
<protein>
    <submittedName>
        <fullName evidence="5">Acetyltransferase YpeA</fullName>
        <ecNumber evidence="5">2.3.1.-</ecNumber>
    </submittedName>
</protein>
<dbReference type="RefSeq" id="WP_047811478.1">
    <property type="nucleotide sequence ID" value="NZ_LDZY01000014.1"/>
</dbReference>
<dbReference type="AlphaFoldDB" id="A0A0J1FLS8"/>
<comment type="similarity">
    <text evidence="3">Belongs to the acetyltransferase family. MAK3 subfamily.</text>
</comment>
<keyword evidence="2 5" id="KW-0012">Acyltransferase</keyword>
<evidence type="ECO:0000256" key="3">
    <source>
        <dbReference type="ARBA" id="ARBA00024025"/>
    </source>
</evidence>
<dbReference type="PIRSF" id="PIRSF037663">
    <property type="entry name" value="Acetyltransf_GNAT_prd"/>
    <property type="match status" value="1"/>
</dbReference>
<dbReference type="GO" id="GO:0004596">
    <property type="term" value="F:protein-N-terminal amino-acid acetyltransferase activity"/>
    <property type="evidence" value="ECO:0007669"/>
    <property type="project" value="InterPro"/>
</dbReference>
<proteinExistence type="inferred from homology"/>
<evidence type="ECO:0000259" key="4">
    <source>
        <dbReference type="PROSITE" id="PS51186"/>
    </source>
</evidence>
<name>A0A0J1FLS8_9FIRM</name>
<feature type="domain" description="N-acetyltransferase" evidence="4">
    <location>
        <begin position="1"/>
        <end position="143"/>
    </location>
</feature>
<dbReference type="GO" id="GO:0031417">
    <property type="term" value="C:NatC complex"/>
    <property type="evidence" value="ECO:0007669"/>
    <property type="project" value="TreeGrafter"/>
</dbReference>
<evidence type="ECO:0000313" key="5">
    <source>
        <dbReference type="EMBL" id="KLU64420.1"/>
    </source>
</evidence>